<protein>
    <submittedName>
        <fullName evidence="2">GNAT superfamily N-acetyltransferase</fullName>
    </submittedName>
</protein>
<comment type="caution">
    <text evidence="2">The sequence shown here is derived from an EMBL/GenBank/DDBJ whole genome shotgun (WGS) entry which is preliminary data.</text>
</comment>
<dbReference type="InterPro" id="IPR000182">
    <property type="entry name" value="GNAT_dom"/>
</dbReference>
<keyword evidence="3" id="KW-1185">Reference proteome</keyword>
<organism evidence="2 3">
    <name type="scientific">Nocardia goodfellowii</name>
    <dbReference type="NCBI Taxonomy" id="882446"/>
    <lineage>
        <taxon>Bacteria</taxon>
        <taxon>Bacillati</taxon>
        <taxon>Actinomycetota</taxon>
        <taxon>Actinomycetes</taxon>
        <taxon>Mycobacteriales</taxon>
        <taxon>Nocardiaceae</taxon>
        <taxon>Nocardia</taxon>
    </lineage>
</organism>
<dbReference type="PROSITE" id="PS51186">
    <property type="entry name" value="GNAT"/>
    <property type="match status" value="1"/>
</dbReference>
<dbReference type="SUPFAM" id="SSF55729">
    <property type="entry name" value="Acyl-CoA N-acyltransferases (Nat)"/>
    <property type="match status" value="1"/>
</dbReference>
<dbReference type="InterPro" id="IPR013653">
    <property type="entry name" value="GCN5-like_dom"/>
</dbReference>
<feature type="domain" description="N-acetyltransferase" evidence="1">
    <location>
        <begin position="149"/>
        <end position="284"/>
    </location>
</feature>
<accession>A0ABS4QFA8</accession>
<sequence length="284" mass="30922">MAGRDRRQTAITSDVTEFLARAEPFLRRNALRNTVIATAVGNLLGAQHAPGEQSWFVSVLDDAGEVAGVAARSGRNDIYLGDLPVDSAGAVAEAFAGVIATAGGVEGPSEVVWPFAERWCALRRVGYKQDYAVRLYRLGVLHIPPEVPGSPRRATESDIALCLAWSDAMQSEVGLQGPGLPVEALRRRIVAGWWWLWEHDGRPVCLAAHQVPAYGWSRIGPVYTPPAERGRGYAAALSAHVSRILRAQGLDICLFADTDNSTSNKIYRGIGFEPVREYVHYQFG</sequence>
<evidence type="ECO:0000259" key="1">
    <source>
        <dbReference type="PROSITE" id="PS51186"/>
    </source>
</evidence>
<proteinExistence type="predicted"/>
<evidence type="ECO:0000313" key="2">
    <source>
        <dbReference type="EMBL" id="MBP2189371.1"/>
    </source>
</evidence>
<dbReference type="Gene3D" id="3.40.630.30">
    <property type="match status" value="1"/>
</dbReference>
<dbReference type="Pfam" id="PF08445">
    <property type="entry name" value="FR47"/>
    <property type="match status" value="1"/>
</dbReference>
<gene>
    <name evidence="2" type="ORF">BJ987_002272</name>
</gene>
<dbReference type="Proteomes" id="UP001519325">
    <property type="component" value="Unassembled WGS sequence"/>
</dbReference>
<evidence type="ECO:0000313" key="3">
    <source>
        <dbReference type="Proteomes" id="UP001519325"/>
    </source>
</evidence>
<dbReference type="EMBL" id="JAGGMR010000001">
    <property type="protein sequence ID" value="MBP2189371.1"/>
    <property type="molecule type" value="Genomic_DNA"/>
</dbReference>
<dbReference type="CDD" id="cd04301">
    <property type="entry name" value="NAT_SF"/>
    <property type="match status" value="1"/>
</dbReference>
<dbReference type="InterPro" id="IPR016181">
    <property type="entry name" value="Acyl_CoA_acyltransferase"/>
</dbReference>
<reference evidence="2 3" key="1">
    <citation type="submission" date="2021-03" db="EMBL/GenBank/DDBJ databases">
        <title>Sequencing the genomes of 1000 actinobacteria strains.</title>
        <authorList>
            <person name="Klenk H.-P."/>
        </authorList>
    </citation>
    <scope>NUCLEOTIDE SEQUENCE [LARGE SCALE GENOMIC DNA]</scope>
    <source>
        <strain evidence="2 3">DSM 45516</strain>
    </source>
</reference>
<dbReference type="RefSeq" id="WP_209887962.1">
    <property type="nucleotide sequence ID" value="NZ_JAGGMR010000001.1"/>
</dbReference>
<name>A0ABS4QFA8_9NOCA</name>